<dbReference type="EMBL" id="SNAA01000002">
    <property type="protein sequence ID" value="TDL83538.1"/>
    <property type="molecule type" value="Genomic_DNA"/>
</dbReference>
<comment type="caution">
    <text evidence="1">The sequence shown here is derived from an EMBL/GenBank/DDBJ whole genome shotgun (WGS) entry which is preliminary data.</text>
</comment>
<sequence length="505" mass="54081">MRFDRLAAPALALALITAPAAGDERRPVIDWLSDSVETPRPVAPRDGDVASNAMPRPVAVSRLDAPTPDLLGLAGPLVDTLPRPLWSRSEMEALRPRLAAIRPAQLTAMQRLVTAMLVAPSAPPAGSDGMAMYLARVDALLGLGELDQARALLARAEIDGPETFRRWFDIAILTGTENTACRRMRLLPEITPTLPARIFCLARTGDWPAAALTLETARALDVIEPALANRLTRFLDDFAGGVPLAPPASPSPLDYALYEAIGEPLRSASLPIAFAHADLRDNVGWRARIEAAERLARAGAIGPERLWSVYQERLPAASGGVWDRVNAIQRFETAMRARDPAAVAGVLPDAWDQMGAADLRPIFAERYGAGLLRLPLEGAAERIALRAAMLSGGEERLRATETAARREPELAALARGQDKAIADPTPEIAAILRGLRAEDLTQDNRRLIEDDRLGEALLEAAELLDEGAGGNLDAVTEGLSLLVALGLRDTAIDAALELAILGMQP</sequence>
<gene>
    <name evidence="1" type="ORF">E2L08_02525</name>
</gene>
<reference evidence="1 2" key="1">
    <citation type="submission" date="2019-03" db="EMBL/GenBank/DDBJ databases">
        <title>Primorskyibacter sp. SS33 isolated from sediments.</title>
        <authorList>
            <person name="Xunke S."/>
        </authorList>
    </citation>
    <scope>NUCLEOTIDE SEQUENCE [LARGE SCALE GENOMIC DNA]</scope>
    <source>
        <strain evidence="1 2">SS33</strain>
    </source>
</reference>
<protein>
    <submittedName>
        <fullName evidence="1">Uncharacterized protein</fullName>
    </submittedName>
</protein>
<dbReference type="AlphaFoldDB" id="A0A4R6ALY0"/>
<evidence type="ECO:0000313" key="1">
    <source>
        <dbReference type="EMBL" id="TDL83538.1"/>
    </source>
</evidence>
<name>A0A4R6ALY0_9RHOB</name>
<dbReference type="RefSeq" id="WP_133395491.1">
    <property type="nucleotide sequence ID" value="NZ_SNAA01000002.1"/>
</dbReference>
<evidence type="ECO:0000313" key="2">
    <source>
        <dbReference type="Proteomes" id="UP000295701"/>
    </source>
</evidence>
<dbReference type="Proteomes" id="UP000295701">
    <property type="component" value="Unassembled WGS sequence"/>
</dbReference>
<accession>A0A4R6ALY0</accession>
<dbReference type="OrthoDB" id="7929427at2"/>
<organism evidence="1 2">
    <name type="scientific">Palleronia sediminis</name>
    <dbReference type="NCBI Taxonomy" id="2547833"/>
    <lineage>
        <taxon>Bacteria</taxon>
        <taxon>Pseudomonadati</taxon>
        <taxon>Pseudomonadota</taxon>
        <taxon>Alphaproteobacteria</taxon>
        <taxon>Rhodobacterales</taxon>
        <taxon>Roseobacteraceae</taxon>
        <taxon>Palleronia</taxon>
    </lineage>
</organism>
<keyword evidence="2" id="KW-1185">Reference proteome</keyword>
<proteinExistence type="predicted"/>